<dbReference type="Pfam" id="PF18843">
    <property type="entry name" value="LPD28"/>
    <property type="match status" value="1"/>
</dbReference>
<dbReference type="AlphaFoldDB" id="A0A9X7BTH5"/>
<dbReference type="Proteomes" id="UP000223366">
    <property type="component" value="Unassembled WGS sequence"/>
</dbReference>
<reference evidence="2 3" key="1">
    <citation type="submission" date="2017-09" db="EMBL/GenBank/DDBJ databases">
        <title>Large-scale bioinformatics analysis of Bacillus genomes uncovers conserved roles of natural products in bacterial physiology.</title>
        <authorList>
            <consortium name="Agbiome Team Llc"/>
            <person name="Bleich R.M."/>
            <person name="Grubbs K.J."/>
            <person name="Santa Maria K.C."/>
            <person name="Allen S.E."/>
            <person name="Farag S."/>
            <person name="Shank E.A."/>
            <person name="Bowers A."/>
        </authorList>
    </citation>
    <scope>NUCLEOTIDE SEQUENCE [LARGE SCALE GENOMIC DNA]</scope>
    <source>
        <strain evidence="2 3">AFS060060</strain>
    </source>
</reference>
<organism evidence="2 3">
    <name type="scientific">Bacillus thuringiensis</name>
    <dbReference type="NCBI Taxonomy" id="1428"/>
    <lineage>
        <taxon>Bacteria</taxon>
        <taxon>Bacillati</taxon>
        <taxon>Bacillota</taxon>
        <taxon>Bacilli</taxon>
        <taxon>Bacillales</taxon>
        <taxon>Bacillaceae</taxon>
        <taxon>Bacillus</taxon>
        <taxon>Bacillus cereus group</taxon>
    </lineage>
</organism>
<evidence type="ECO:0000259" key="1">
    <source>
        <dbReference type="Pfam" id="PF18843"/>
    </source>
</evidence>
<dbReference type="RefSeq" id="WP_098685597.1">
    <property type="nucleotide sequence ID" value="NZ_NVDU01000003.1"/>
</dbReference>
<proteinExistence type="predicted"/>
<evidence type="ECO:0000313" key="3">
    <source>
        <dbReference type="Proteomes" id="UP000223366"/>
    </source>
</evidence>
<gene>
    <name evidence="2" type="ORF">COK99_01585</name>
</gene>
<feature type="domain" description="Large polyvalent protein associated" evidence="1">
    <location>
        <begin position="13"/>
        <end position="82"/>
    </location>
</feature>
<sequence length="95" mass="10678">MPNTQTVLFELRGVPVVTATSLRIPQEERNSDLSYYDIRHADCGWCEPATIEPFVMVNHYGTIATTRPLELNDGTESNQYLVLTEAEGDLISQYA</sequence>
<name>A0A9X7BTH5_BACTU</name>
<accession>A0A9X7BTH5</accession>
<dbReference type="InterPro" id="IPR040809">
    <property type="entry name" value="LPD28"/>
</dbReference>
<dbReference type="EMBL" id="NVDU01000003">
    <property type="protein sequence ID" value="PFV35740.1"/>
    <property type="molecule type" value="Genomic_DNA"/>
</dbReference>
<comment type="caution">
    <text evidence="2">The sequence shown here is derived from an EMBL/GenBank/DDBJ whole genome shotgun (WGS) entry which is preliminary data.</text>
</comment>
<protein>
    <recommendedName>
        <fullName evidence="1">Large polyvalent protein associated domain-containing protein</fullName>
    </recommendedName>
</protein>
<evidence type="ECO:0000313" key="2">
    <source>
        <dbReference type="EMBL" id="PFV35740.1"/>
    </source>
</evidence>